<organism evidence="1 2">
    <name type="scientific">Actinoplanes utahensis</name>
    <dbReference type="NCBI Taxonomy" id="1869"/>
    <lineage>
        <taxon>Bacteria</taxon>
        <taxon>Bacillati</taxon>
        <taxon>Actinomycetota</taxon>
        <taxon>Actinomycetes</taxon>
        <taxon>Micromonosporales</taxon>
        <taxon>Micromonosporaceae</taxon>
        <taxon>Actinoplanes</taxon>
    </lineage>
</organism>
<keyword evidence="2" id="KW-1185">Reference proteome</keyword>
<protein>
    <recommendedName>
        <fullName evidence="3">Lipoprotein</fullName>
    </recommendedName>
</protein>
<evidence type="ECO:0008006" key="3">
    <source>
        <dbReference type="Google" id="ProtNLM"/>
    </source>
</evidence>
<comment type="caution">
    <text evidence="1">The sequence shown here is derived from an EMBL/GenBank/DDBJ whole genome shotgun (WGS) entry which is preliminary data.</text>
</comment>
<dbReference type="OrthoDB" id="3401287at2"/>
<accession>A0A0A6X3J7</accession>
<reference evidence="1 2" key="1">
    <citation type="submission" date="2014-10" db="EMBL/GenBank/DDBJ databases">
        <title>Draft genome sequence of Actinoplanes utahensis NRRL 12052.</title>
        <authorList>
            <person name="Velasco-Bucheli B."/>
            <person name="del Cerro C."/>
            <person name="Hormigo D."/>
            <person name="Garcia J.L."/>
            <person name="Acebal C."/>
            <person name="Arroyo M."/>
            <person name="de la Mata I."/>
        </authorList>
    </citation>
    <scope>NUCLEOTIDE SEQUENCE [LARGE SCALE GENOMIC DNA]</scope>
    <source>
        <strain evidence="1 2">NRRL 12052</strain>
    </source>
</reference>
<dbReference type="RefSeq" id="WP_043528986.1">
    <property type="nucleotide sequence ID" value="NZ_BAABKU010000029.1"/>
</dbReference>
<gene>
    <name evidence="1" type="ORF">MB27_27170</name>
</gene>
<dbReference type="Proteomes" id="UP000054537">
    <property type="component" value="Unassembled WGS sequence"/>
</dbReference>
<evidence type="ECO:0000313" key="2">
    <source>
        <dbReference type="Proteomes" id="UP000054537"/>
    </source>
</evidence>
<dbReference type="PROSITE" id="PS51257">
    <property type="entry name" value="PROKAR_LIPOPROTEIN"/>
    <property type="match status" value="1"/>
</dbReference>
<evidence type="ECO:0000313" key="1">
    <source>
        <dbReference type="EMBL" id="KHD74682.1"/>
    </source>
</evidence>
<dbReference type="EMBL" id="JRTT01000038">
    <property type="protein sequence ID" value="KHD74682.1"/>
    <property type="molecule type" value="Genomic_DNA"/>
</dbReference>
<proteinExistence type="predicted"/>
<sequence>MTWKPPRTAVALTAAAVLLSSCGRPQPIVDYGPSPSPPASRPPSGGAAFFTALRPGPAADLKEQPRTLAAAYAASTAVVEADVVGVRPGEAYGEPAMGDILVDLRPARVLRGALRPELPTVTVEFFHYGHVQPDAAVRTMRKDLPARGVWLLRWQGQPSEHRKPGAQPLSPAEDVTLYRTVHPNCGVFVQGASHVEAPSSQDTGRPRDAQAEAERFATLPELADHAVRA</sequence>
<dbReference type="eggNOG" id="ENOG50325M6">
    <property type="taxonomic scope" value="Bacteria"/>
</dbReference>
<dbReference type="STRING" id="1869.MB27_27170"/>
<dbReference type="AlphaFoldDB" id="A0A0A6X3J7"/>
<name>A0A0A6X3J7_ACTUT</name>